<keyword evidence="2" id="KW-1185">Reference proteome</keyword>
<gene>
    <name evidence="1" type="ORF">Gohar_020195</name>
</gene>
<dbReference type="EMBL" id="JABFAD010000012">
    <property type="protein sequence ID" value="MBA0814362.1"/>
    <property type="molecule type" value="Genomic_DNA"/>
</dbReference>
<reference evidence="1 2" key="1">
    <citation type="journal article" date="2019" name="Genome Biol. Evol.">
        <title>Insights into the evolution of the New World diploid cottons (Gossypium, subgenus Houzingenia) based on genome sequencing.</title>
        <authorList>
            <person name="Grover C.E."/>
            <person name="Arick M.A. 2nd"/>
            <person name="Thrash A."/>
            <person name="Conover J.L."/>
            <person name="Sanders W.S."/>
            <person name="Peterson D.G."/>
            <person name="Frelichowski J.E."/>
            <person name="Scheffler J.A."/>
            <person name="Scheffler B.E."/>
            <person name="Wendel J.F."/>
        </authorList>
    </citation>
    <scope>NUCLEOTIDE SEQUENCE [LARGE SCALE GENOMIC DNA]</scope>
    <source>
        <strain evidence="1">0</strain>
        <tissue evidence="1">Leaf</tissue>
    </source>
</reference>
<dbReference type="Proteomes" id="UP000593560">
    <property type="component" value="Unassembled WGS sequence"/>
</dbReference>
<evidence type="ECO:0000313" key="2">
    <source>
        <dbReference type="Proteomes" id="UP000593560"/>
    </source>
</evidence>
<proteinExistence type="predicted"/>
<organism evidence="1 2">
    <name type="scientific">Gossypium harknessii</name>
    <dbReference type="NCBI Taxonomy" id="34285"/>
    <lineage>
        <taxon>Eukaryota</taxon>
        <taxon>Viridiplantae</taxon>
        <taxon>Streptophyta</taxon>
        <taxon>Embryophyta</taxon>
        <taxon>Tracheophyta</taxon>
        <taxon>Spermatophyta</taxon>
        <taxon>Magnoliopsida</taxon>
        <taxon>eudicotyledons</taxon>
        <taxon>Gunneridae</taxon>
        <taxon>Pentapetalae</taxon>
        <taxon>rosids</taxon>
        <taxon>malvids</taxon>
        <taxon>Malvales</taxon>
        <taxon>Malvaceae</taxon>
        <taxon>Malvoideae</taxon>
        <taxon>Gossypium</taxon>
    </lineage>
</organism>
<dbReference type="AlphaFoldDB" id="A0A7J9HWX6"/>
<evidence type="ECO:0000313" key="1">
    <source>
        <dbReference type="EMBL" id="MBA0814362.1"/>
    </source>
</evidence>
<name>A0A7J9HWX6_9ROSI</name>
<feature type="non-terminal residue" evidence="1">
    <location>
        <position position="46"/>
    </location>
</feature>
<accession>A0A7J9HWX6</accession>
<comment type="caution">
    <text evidence="1">The sequence shown here is derived from an EMBL/GenBank/DDBJ whole genome shotgun (WGS) entry which is preliminary data.</text>
</comment>
<protein>
    <submittedName>
        <fullName evidence="1">Uncharacterized protein</fullName>
    </submittedName>
</protein>
<sequence length="46" mass="4943">MIAGSNTSVSLLSFIAEEKTLHFFSSKVSSRVSPMRDGPFLGLPSL</sequence>